<comment type="caution">
    <text evidence="4">The sequence shown here is derived from an EMBL/GenBank/DDBJ whole genome shotgun (WGS) entry which is preliminary data.</text>
</comment>
<evidence type="ECO:0000313" key="4">
    <source>
        <dbReference type="EMBL" id="MYN03233.1"/>
    </source>
</evidence>
<dbReference type="AlphaFoldDB" id="A0A6N9HJC7"/>
<dbReference type="GO" id="GO:0005886">
    <property type="term" value="C:plasma membrane"/>
    <property type="evidence" value="ECO:0007669"/>
    <property type="project" value="TreeGrafter"/>
</dbReference>
<accession>A0A6N9HJC7</accession>
<evidence type="ECO:0000259" key="3">
    <source>
        <dbReference type="PROSITE" id="PS50887"/>
    </source>
</evidence>
<dbReference type="RefSeq" id="WP_161026206.1">
    <property type="nucleotide sequence ID" value="NZ_WWCJ01000009.1"/>
</dbReference>
<dbReference type="Proteomes" id="UP000448575">
    <property type="component" value="Unassembled WGS sequence"/>
</dbReference>
<dbReference type="EMBL" id="WWCJ01000009">
    <property type="protein sequence ID" value="MYN03233.1"/>
    <property type="molecule type" value="Genomic_DNA"/>
</dbReference>
<dbReference type="GO" id="GO:1902201">
    <property type="term" value="P:negative regulation of bacterial-type flagellum-dependent cell motility"/>
    <property type="evidence" value="ECO:0007669"/>
    <property type="project" value="TreeGrafter"/>
</dbReference>
<keyword evidence="5" id="KW-1185">Reference proteome</keyword>
<evidence type="ECO:0000256" key="2">
    <source>
        <dbReference type="ARBA" id="ARBA00034247"/>
    </source>
</evidence>
<dbReference type="InterPro" id="IPR029787">
    <property type="entry name" value="Nucleotide_cyclase"/>
</dbReference>
<dbReference type="PANTHER" id="PTHR45138:SF9">
    <property type="entry name" value="DIGUANYLATE CYCLASE DGCM-RELATED"/>
    <property type="match status" value="1"/>
</dbReference>
<dbReference type="CDD" id="cd01949">
    <property type="entry name" value="GGDEF"/>
    <property type="match status" value="1"/>
</dbReference>
<dbReference type="InterPro" id="IPR043128">
    <property type="entry name" value="Rev_trsase/Diguanyl_cyclase"/>
</dbReference>
<reference evidence="4 5" key="1">
    <citation type="submission" date="2019-12" db="EMBL/GenBank/DDBJ databases">
        <title>Novel species isolated from a subtropical stream in China.</title>
        <authorList>
            <person name="Lu H."/>
        </authorList>
    </citation>
    <scope>NUCLEOTIDE SEQUENCE [LARGE SCALE GENOMIC DNA]</scope>
    <source>
        <strain evidence="4 5">DS3</strain>
    </source>
</reference>
<dbReference type="Gene3D" id="3.30.70.270">
    <property type="match status" value="1"/>
</dbReference>
<evidence type="ECO:0000256" key="1">
    <source>
        <dbReference type="ARBA" id="ARBA00012528"/>
    </source>
</evidence>
<comment type="catalytic activity">
    <reaction evidence="2">
        <text>2 GTP = 3',3'-c-di-GMP + 2 diphosphate</text>
        <dbReference type="Rhea" id="RHEA:24898"/>
        <dbReference type="ChEBI" id="CHEBI:33019"/>
        <dbReference type="ChEBI" id="CHEBI:37565"/>
        <dbReference type="ChEBI" id="CHEBI:58805"/>
        <dbReference type="EC" id="2.7.7.65"/>
    </reaction>
</comment>
<dbReference type="PANTHER" id="PTHR45138">
    <property type="entry name" value="REGULATORY COMPONENTS OF SENSORY TRANSDUCTION SYSTEM"/>
    <property type="match status" value="1"/>
</dbReference>
<gene>
    <name evidence="4" type="ORF">GTP41_14140</name>
</gene>
<name>A0A6N9HJC7_9BURK</name>
<dbReference type="InterPro" id="IPR050469">
    <property type="entry name" value="Diguanylate_Cyclase"/>
</dbReference>
<feature type="domain" description="GGDEF" evidence="3">
    <location>
        <begin position="104"/>
        <end position="234"/>
    </location>
</feature>
<organism evidence="4 5">
    <name type="scientific">Pseudoduganella guangdongensis</name>
    <dbReference type="NCBI Taxonomy" id="2692179"/>
    <lineage>
        <taxon>Bacteria</taxon>
        <taxon>Pseudomonadati</taxon>
        <taxon>Pseudomonadota</taxon>
        <taxon>Betaproteobacteria</taxon>
        <taxon>Burkholderiales</taxon>
        <taxon>Oxalobacteraceae</taxon>
        <taxon>Telluria group</taxon>
        <taxon>Pseudoduganella</taxon>
    </lineage>
</organism>
<dbReference type="SMART" id="SM00267">
    <property type="entry name" value="GGDEF"/>
    <property type="match status" value="1"/>
</dbReference>
<sequence>MSALPKIAVAEAPDLFGSEQAALTAARAVLAGGGDYQRALGELAGHYERLLRESRRLVQRSDRAERSMNQLASQLAYRASHDALTGALNRAAVIEQANRCLAKQDTVLVVLDIDHFKQVNDSFGHPAGDAVIQSVVRCLRQLLGAQAVIGRVGGEEFSVVWPGLDLQQGMQLGERIRAAIAAGDCPPPLARPVTVSVGVSWSARGSTFEQAYSRADQALYRAKRGGRNAVCAAD</sequence>
<dbReference type="GO" id="GO:0052621">
    <property type="term" value="F:diguanylate cyclase activity"/>
    <property type="evidence" value="ECO:0007669"/>
    <property type="project" value="UniProtKB-EC"/>
</dbReference>
<dbReference type="NCBIfam" id="TIGR00254">
    <property type="entry name" value="GGDEF"/>
    <property type="match status" value="1"/>
</dbReference>
<dbReference type="InterPro" id="IPR000160">
    <property type="entry name" value="GGDEF_dom"/>
</dbReference>
<dbReference type="GO" id="GO:0043709">
    <property type="term" value="P:cell adhesion involved in single-species biofilm formation"/>
    <property type="evidence" value="ECO:0007669"/>
    <property type="project" value="TreeGrafter"/>
</dbReference>
<dbReference type="EC" id="2.7.7.65" evidence="1"/>
<protein>
    <recommendedName>
        <fullName evidence="1">diguanylate cyclase</fullName>
        <ecNumber evidence="1">2.7.7.65</ecNumber>
    </recommendedName>
</protein>
<evidence type="ECO:0000313" key="5">
    <source>
        <dbReference type="Proteomes" id="UP000448575"/>
    </source>
</evidence>
<dbReference type="PROSITE" id="PS50887">
    <property type="entry name" value="GGDEF"/>
    <property type="match status" value="1"/>
</dbReference>
<dbReference type="Pfam" id="PF00990">
    <property type="entry name" value="GGDEF"/>
    <property type="match status" value="1"/>
</dbReference>
<dbReference type="FunFam" id="3.30.70.270:FF:000001">
    <property type="entry name" value="Diguanylate cyclase domain protein"/>
    <property type="match status" value="1"/>
</dbReference>
<proteinExistence type="predicted"/>
<dbReference type="SUPFAM" id="SSF55073">
    <property type="entry name" value="Nucleotide cyclase"/>
    <property type="match status" value="1"/>
</dbReference>